<dbReference type="PROSITE" id="PS01125">
    <property type="entry name" value="ROK"/>
    <property type="match status" value="1"/>
</dbReference>
<keyword evidence="3" id="KW-1185">Reference proteome</keyword>
<organism evidence="2 3">
    <name type="scientific">Termititenax aidoneus</name>
    <dbReference type="NCBI Taxonomy" id="2218524"/>
    <lineage>
        <taxon>Bacteria</taxon>
        <taxon>Bacillati</taxon>
        <taxon>Candidatus Margulisiibacteriota</taxon>
        <taxon>Candidatus Termititenacia</taxon>
        <taxon>Candidatus Termititenacales</taxon>
        <taxon>Candidatus Termititenacaceae</taxon>
        <taxon>Candidatus Termititenax</taxon>
    </lineage>
</organism>
<accession>A0A388TB76</accession>
<evidence type="ECO:0000256" key="1">
    <source>
        <dbReference type="ARBA" id="ARBA00006479"/>
    </source>
</evidence>
<gene>
    <name evidence="2" type="primary">nagC</name>
    <name evidence="2" type="ORF">NO1_1239</name>
</gene>
<dbReference type="SUPFAM" id="SSF53067">
    <property type="entry name" value="Actin-like ATPase domain"/>
    <property type="match status" value="1"/>
</dbReference>
<evidence type="ECO:0000313" key="3">
    <source>
        <dbReference type="Proteomes" id="UP000269352"/>
    </source>
</evidence>
<dbReference type="PANTHER" id="PTHR18964">
    <property type="entry name" value="ROK (REPRESSOR, ORF, KINASE) FAMILY"/>
    <property type="match status" value="1"/>
</dbReference>
<dbReference type="EMBL" id="BGZN01000026">
    <property type="protein sequence ID" value="GBR73993.1"/>
    <property type="molecule type" value="Genomic_DNA"/>
</dbReference>
<reference evidence="2 3" key="1">
    <citation type="journal article" date="2019" name="ISME J.">
        <title>Genome analyses of uncultured TG2/ZB3 bacteria in 'Margulisbacteria' specifically attached to ectosymbiotic spirochetes of protists in the termite gut.</title>
        <authorList>
            <person name="Utami Y.D."/>
            <person name="Kuwahara H."/>
            <person name="Igai K."/>
            <person name="Murakami T."/>
            <person name="Sugaya K."/>
            <person name="Morikawa T."/>
            <person name="Nagura Y."/>
            <person name="Yuki M."/>
            <person name="Deevong P."/>
            <person name="Inoue T."/>
            <person name="Kihara K."/>
            <person name="Lo N."/>
            <person name="Yamada A."/>
            <person name="Ohkuma M."/>
            <person name="Hongoh Y."/>
        </authorList>
    </citation>
    <scope>NUCLEOTIDE SEQUENCE [LARGE SCALE GENOMIC DNA]</scope>
    <source>
        <strain evidence="2">NkOx7-01</strain>
    </source>
</reference>
<proteinExistence type="inferred from homology"/>
<comment type="similarity">
    <text evidence="1">Belongs to the ROK (NagC/XylR) family.</text>
</comment>
<dbReference type="Pfam" id="PF00480">
    <property type="entry name" value="ROK"/>
    <property type="match status" value="1"/>
</dbReference>
<sequence length="300" mass="31386">MYIGLDVGGTKITAGLADASGKILQRETSQTASNVVEQISALIQKFSAGQKIAKIGLGLPGQLKNGVALNMPNVPQLNGVDLLAELNKIYPAEYVIENDANAAALAELKYGAGRNYKNFIYVTISTGVGGGIIIDGRLYAGANGTAGEFGHAILQPDGPLCGCGNRGCWEALGSGTALAKMAAAAAENSETRIKELAKDGKITAEIVVEAAKLEDQTALDLLNKNGYYNALGIANLVNTFDPEVIIVGGGVTFNGDYFFQPLFKNLKTFKLLNPERSIKILHAECGKDTGLLGAVALTLP</sequence>
<dbReference type="InterPro" id="IPR000600">
    <property type="entry name" value="ROK"/>
</dbReference>
<dbReference type="Proteomes" id="UP000269352">
    <property type="component" value="Unassembled WGS sequence"/>
</dbReference>
<comment type="caution">
    <text evidence="2">The sequence shown here is derived from an EMBL/GenBank/DDBJ whole genome shotgun (WGS) entry which is preliminary data.</text>
</comment>
<protein>
    <submittedName>
        <fullName evidence="2">Glucokinase</fullName>
    </submittedName>
</protein>
<dbReference type="InterPro" id="IPR049874">
    <property type="entry name" value="ROK_cs"/>
</dbReference>
<name>A0A388TB76_TERA1</name>
<dbReference type="InterPro" id="IPR043129">
    <property type="entry name" value="ATPase_NBD"/>
</dbReference>
<evidence type="ECO:0000313" key="2">
    <source>
        <dbReference type="EMBL" id="GBR73993.1"/>
    </source>
</evidence>
<dbReference type="Gene3D" id="3.30.420.40">
    <property type="match status" value="2"/>
</dbReference>
<dbReference type="PANTHER" id="PTHR18964:SF149">
    <property type="entry name" value="BIFUNCTIONAL UDP-N-ACETYLGLUCOSAMINE 2-EPIMERASE_N-ACETYLMANNOSAMINE KINASE"/>
    <property type="match status" value="1"/>
</dbReference>
<dbReference type="AlphaFoldDB" id="A0A388TB76"/>
<dbReference type="GO" id="GO:0016301">
    <property type="term" value="F:kinase activity"/>
    <property type="evidence" value="ECO:0007669"/>
    <property type="project" value="UniProtKB-KW"/>
</dbReference>